<dbReference type="InterPro" id="IPR051321">
    <property type="entry name" value="PHA/PHB_synthase"/>
</dbReference>
<proteinExistence type="predicted"/>
<evidence type="ECO:0000313" key="5">
    <source>
        <dbReference type="EMBL" id="MRV71778.1"/>
    </source>
</evidence>
<keyword evidence="5" id="KW-0378">Hydrolase</keyword>
<keyword evidence="2" id="KW-0012">Acyltransferase</keyword>
<feature type="domain" description="Poly-beta-hydroxybutyrate polymerase N-terminal" evidence="3">
    <location>
        <begin position="73"/>
        <end position="242"/>
    </location>
</feature>
<dbReference type="GO" id="GO:0042619">
    <property type="term" value="P:poly-hydroxybutyrate biosynthetic process"/>
    <property type="evidence" value="ECO:0007669"/>
    <property type="project" value="InterPro"/>
</dbReference>
<dbReference type="GO" id="GO:0016746">
    <property type="term" value="F:acyltransferase activity"/>
    <property type="evidence" value="ECO:0007669"/>
    <property type="project" value="UniProtKB-KW"/>
</dbReference>
<feature type="domain" description="Poly-beta-hydroxybutyrate polymerase N-terminal" evidence="4">
    <location>
        <begin position="2"/>
        <end position="42"/>
    </location>
</feature>
<keyword evidence="6" id="KW-1185">Reference proteome</keyword>
<keyword evidence="1" id="KW-0808">Transferase</keyword>
<dbReference type="GO" id="GO:0016787">
    <property type="term" value="F:hydrolase activity"/>
    <property type="evidence" value="ECO:0007669"/>
    <property type="project" value="UniProtKB-KW"/>
</dbReference>
<dbReference type="PANTHER" id="PTHR36837:SF5">
    <property type="entry name" value="POLY-3-HYDROXYBUTYRATE SYNTHASE"/>
    <property type="match status" value="1"/>
</dbReference>
<evidence type="ECO:0000256" key="2">
    <source>
        <dbReference type="ARBA" id="ARBA00023315"/>
    </source>
</evidence>
<accession>A0A7X2LSD1</accession>
<organism evidence="5 6">
    <name type="scientific">Pseudoduganella rivuli</name>
    <dbReference type="NCBI Taxonomy" id="2666085"/>
    <lineage>
        <taxon>Bacteria</taxon>
        <taxon>Pseudomonadati</taxon>
        <taxon>Pseudomonadota</taxon>
        <taxon>Betaproteobacteria</taxon>
        <taxon>Burkholderiales</taxon>
        <taxon>Oxalobacteraceae</taxon>
        <taxon>Telluria group</taxon>
        <taxon>Pseudoduganella</taxon>
    </lineage>
</organism>
<name>A0A7X2LSD1_9BURK</name>
<dbReference type="AlphaFoldDB" id="A0A7X2LSD1"/>
<dbReference type="InterPro" id="IPR029058">
    <property type="entry name" value="AB_hydrolase_fold"/>
</dbReference>
<dbReference type="Proteomes" id="UP000446768">
    <property type="component" value="Unassembled WGS sequence"/>
</dbReference>
<sequence length="562" mass="62573">MAQALDPHVHAAWARQCHALSPESIRLAALDWASHLALSPGRQMDLAWLAWQETVELAAAMLQPVGEETPASRDRRFAAPEWRNWPFHVWRKTFLLRQHWWEQAVRGVWGVSQHHEDVLSFLARQWLDVTSPGNLWFSNPTVLQRTAGEWGANVGRGAQALAADTLRKLGDSPQPGLEDYVPGRQVAITPGKVVLRNELMELIQYSPATGQVHPEPVLMVPAWIMKYYILDLSPRNSLIRYLVGEGHTVFCISWKNPDAADRDLGMDDYLKRGMFDALDAVCNIVPDARVHVAGYCLGGTLAAIGAAALARGGDQRLKSLTLFAAQTDFSEPGELGLFIDESQVSLIEAQLAETGYLKAEQMAGAFQMLRSYDLLWSRMINQYLLGETTDINDLMAWNMDTTRMPARMHSQYLRWLFLEDRLSEGRYPVDGRPVSLSDIGAPLFCVGTETDHVSPWRSVYKLHNLTSGELTFVLTSGGHNAGIISEPGHPHRHYRLGTRMQGMPYTDPDSWAGAVPEQQGSWWPAWLAWLQGLSGGPVTPPAMGSPVYPALDDAPGQYVLVK</sequence>
<reference evidence="5 6" key="1">
    <citation type="submission" date="2019-11" db="EMBL/GenBank/DDBJ databases">
        <title>Novel species isolated from a subtropical stream in China.</title>
        <authorList>
            <person name="Lu H."/>
        </authorList>
    </citation>
    <scope>NUCLEOTIDE SEQUENCE [LARGE SCALE GENOMIC DNA]</scope>
    <source>
        <strain evidence="5 6">FT92W</strain>
    </source>
</reference>
<dbReference type="InterPro" id="IPR010941">
    <property type="entry name" value="PhaC_N"/>
</dbReference>
<evidence type="ECO:0000259" key="3">
    <source>
        <dbReference type="Pfam" id="PF07167"/>
    </source>
</evidence>
<protein>
    <submittedName>
        <fullName evidence="5">Alpha/beta fold hydrolase</fullName>
    </submittedName>
</protein>
<dbReference type="InterPro" id="IPR022211">
    <property type="entry name" value="PHBC_N"/>
</dbReference>
<dbReference type="Pfam" id="PF12551">
    <property type="entry name" value="PHBC_N"/>
    <property type="match status" value="1"/>
</dbReference>
<dbReference type="EMBL" id="WKJJ01000004">
    <property type="protein sequence ID" value="MRV71778.1"/>
    <property type="molecule type" value="Genomic_DNA"/>
</dbReference>
<comment type="caution">
    <text evidence="5">The sequence shown here is derived from an EMBL/GenBank/DDBJ whole genome shotgun (WGS) entry which is preliminary data.</text>
</comment>
<dbReference type="Gene3D" id="3.40.50.1820">
    <property type="entry name" value="alpha/beta hydrolase"/>
    <property type="match status" value="1"/>
</dbReference>
<evidence type="ECO:0000259" key="4">
    <source>
        <dbReference type="Pfam" id="PF12551"/>
    </source>
</evidence>
<dbReference type="PANTHER" id="PTHR36837">
    <property type="entry name" value="POLY(3-HYDROXYALKANOATE) POLYMERASE SUBUNIT PHAC"/>
    <property type="match status" value="1"/>
</dbReference>
<dbReference type="SUPFAM" id="SSF53474">
    <property type="entry name" value="alpha/beta-Hydrolases"/>
    <property type="match status" value="1"/>
</dbReference>
<evidence type="ECO:0000256" key="1">
    <source>
        <dbReference type="ARBA" id="ARBA00022679"/>
    </source>
</evidence>
<dbReference type="Pfam" id="PF07167">
    <property type="entry name" value="PhaC_N"/>
    <property type="match status" value="1"/>
</dbReference>
<gene>
    <name evidence="5" type="ORF">GJ700_08555</name>
</gene>
<evidence type="ECO:0000313" key="6">
    <source>
        <dbReference type="Proteomes" id="UP000446768"/>
    </source>
</evidence>